<dbReference type="PROSITE" id="PS51918">
    <property type="entry name" value="RADICAL_SAM"/>
    <property type="match status" value="1"/>
</dbReference>
<dbReference type="InterPro" id="IPR007197">
    <property type="entry name" value="rSAM"/>
</dbReference>
<organism evidence="11 12">
    <name type="scientific">Mycobacterium asiaticum</name>
    <dbReference type="NCBI Taxonomy" id="1790"/>
    <lineage>
        <taxon>Bacteria</taxon>
        <taxon>Bacillati</taxon>
        <taxon>Actinomycetota</taxon>
        <taxon>Actinomycetes</taxon>
        <taxon>Mycobacteriales</taxon>
        <taxon>Mycobacteriaceae</taxon>
        <taxon>Mycobacterium</taxon>
    </lineage>
</organism>
<dbReference type="SMART" id="SM00729">
    <property type="entry name" value="Elp3"/>
    <property type="match status" value="1"/>
</dbReference>
<keyword evidence="8 9" id="KW-0143">Chaperone</keyword>
<dbReference type="SFLD" id="SFLDS00029">
    <property type="entry name" value="Radical_SAM"/>
    <property type="match status" value="1"/>
</dbReference>
<dbReference type="InterPro" id="IPR034505">
    <property type="entry name" value="Coproporphyrinogen-III_oxidase"/>
</dbReference>
<dbReference type="InterPro" id="IPR006638">
    <property type="entry name" value="Elp3/MiaA/NifB-like_rSAM"/>
</dbReference>
<dbReference type="InterPro" id="IPR013785">
    <property type="entry name" value="Aldolase_TIM"/>
</dbReference>
<accession>A0A1A3BNW3</accession>
<evidence type="ECO:0000313" key="12">
    <source>
        <dbReference type="Proteomes" id="UP000093795"/>
    </source>
</evidence>
<evidence type="ECO:0000256" key="6">
    <source>
        <dbReference type="ARBA" id="ARBA00023004"/>
    </source>
</evidence>
<dbReference type="GO" id="GO:0004109">
    <property type="term" value="F:coproporphyrinogen oxidase activity"/>
    <property type="evidence" value="ECO:0007669"/>
    <property type="project" value="InterPro"/>
</dbReference>
<dbReference type="eggNOG" id="COG0635">
    <property type="taxonomic scope" value="Bacteria"/>
</dbReference>
<comment type="function">
    <text evidence="9">Probably acts as a heme chaperone, transferring heme to an unknown acceptor. Binds one molecule of heme per monomer, possibly covalently. Binds 1 [4Fe-4S] cluster. The cluster is coordinated with 3 cysteines and an exchangeable S-adenosyl-L-methionine.</text>
</comment>
<evidence type="ECO:0000256" key="3">
    <source>
        <dbReference type="ARBA" id="ARBA00022617"/>
    </source>
</evidence>
<dbReference type="InterPro" id="IPR058240">
    <property type="entry name" value="rSAM_sf"/>
</dbReference>
<dbReference type="EMBL" id="LZKQ01000287">
    <property type="protein sequence ID" value="OBI76023.1"/>
    <property type="molecule type" value="Genomic_DNA"/>
</dbReference>
<name>A0A1A3BNW3_MYCAS</name>
<protein>
    <recommendedName>
        <fullName evidence="2 9">Heme chaperone HemW</fullName>
    </recommendedName>
</protein>
<dbReference type="Pfam" id="PF04055">
    <property type="entry name" value="Radical_SAM"/>
    <property type="match status" value="1"/>
</dbReference>
<sequence>MAPVQAAVDLPAMRPIPGRPFGLYVHVPFCITRCGYCDFNTYTPAELGGVNPDAWLDALRTELELASTRLDGPTLDTVFVGGGTPSLLGGARLATLLDMVREHFELAPQAEITTEANPESTWPEFFEAIRSAGYTRVSLGMQSVVPHVLGVLDRVHTPNRSAGGAREALELGFEHVSLDLIYGTPGETDDDLLRSVDTAIETGVDHVSAYALVVEEGTALARRVRRGELSAPDNDVLARRYELVDERLHAAGLSWYEVSNWSRPGGECRHNLGYWNGGQWWGAGPGAHGYIGATRWWNVKHPNAYADLLAAAALPVSGYEELETDALHTEEVMLQIRLRQGLPIGLLDATERERADVAVADGLLVARDDALVLTDRGRLLADAVVRMLLD</sequence>
<evidence type="ECO:0000256" key="4">
    <source>
        <dbReference type="ARBA" id="ARBA00022691"/>
    </source>
</evidence>
<dbReference type="GO" id="GO:0051539">
    <property type="term" value="F:4 iron, 4 sulfur cluster binding"/>
    <property type="evidence" value="ECO:0007669"/>
    <property type="project" value="UniProtKB-UniRule"/>
</dbReference>
<dbReference type="RefSeq" id="WP_065123114.1">
    <property type="nucleotide sequence ID" value="NZ_LZKQ01000287.1"/>
</dbReference>
<keyword evidence="6 9" id="KW-0408">Iron</keyword>
<gene>
    <name evidence="11" type="ORF">A9X01_04190</name>
</gene>
<dbReference type="GO" id="GO:0046872">
    <property type="term" value="F:metal ion binding"/>
    <property type="evidence" value="ECO:0007669"/>
    <property type="project" value="UniProtKB-UniRule"/>
</dbReference>
<evidence type="ECO:0000256" key="2">
    <source>
        <dbReference type="ARBA" id="ARBA00017228"/>
    </source>
</evidence>
<dbReference type="GO" id="GO:0006779">
    <property type="term" value="P:porphyrin-containing compound biosynthetic process"/>
    <property type="evidence" value="ECO:0007669"/>
    <property type="project" value="InterPro"/>
</dbReference>
<evidence type="ECO:0000259" key="10">
    <source>
        <dbReference type="PROSITE" id="PS51918"/>
    </source>
</evidence>
<dbReference type="SFLD" id="SFLDF00562">
    <property type="entry name" value="HemN-like__clustered_with_heat"/>
    <property type="match status" value="1"/>
</dbReference>
<dbReference type="Proteomes" id="UP000093795">
    <property type="component" value="Unassembled WGS sequence"/>
</dbReference>
<keyword evidence="5 9" id="KW-0479">Metal-binding</keyword>
<reference evidence="11 12" key="1">
    <citation type="submission" date="2016-06" db="EMBL/GenBank/DDBJ databases">
        <authorList>
            <person name="Kjaerup R.B."/>
            <person name="Dalgaard T.S."/>
            <person name="Juul-Madsen H.R."/>
        </authorList>
    </citation>
    <scope>NUCLEOTIDE SEQUENCE [LARGE SCALE GENOMIC DNA]</scope>
    <source>
        <strain evidence="11 12">1081914.2</strain>
    </source>
</reference>
<evidence type="ECO:0000256" key="1">
    <source>
        <dbReference type="ARBA" id="ARBA00006100"/>
    </source>
</evidence>
<dbReference type="PANTHER" id="PTHR13932:SF5">
    <property type="entry name" value="RADICAL S-ADENOSYL METHIONINE DOMAIN-CONTAINING PROTEIN 1, MITOCHONDRIAL"/>
    <property type="match status" value="1"/>
</dbReference>
<comment type="subcellular location">
    <subcellularLocation>
        <location evidence="9">Cytoplasm</location>
    </subcellularLocation>
</comment>
<evidence type="ECO:0000256" key="9">
    <source>
        <dbReference type="RuleBase" id="RU364116"/>
    </source>
</evidence>
<dbReference type="NCBIfam" id="TIGR00539">
    <property type="entry name" value="hemN_rel"/>
    <property type="match status" value="1"/>
</dbReference>
<dbReference type="OrthoDB" id="9808022at2"/>
<comment type="caution">
    <text evidence="11">The sequence shown here is derived from an EMBL/GenBank/DDBJ whole genome shotgun (WGS) entry which is preliminary data.</text>
</comment>
<keyword evidence="9" id="KW-0004">4Fe-4S</keyword>
<evidence type="ECO:0000256" key="8">
    <source>
        <dbReference type="ARBA" id="ARBA00023186"/>
    </source>
</evidence>
<dbReference type="GO" id="GO:0005737">
    <property type="term" value="C:cytoplasm"/>
    <property type="evidence" value="ECO:0007669"/>
    <property type="project" value="UniProtKB-SubCell"/>
</dbReference>
<evidence type="ECO:0000256" key="5">
    <source>
        <dbReference type="ARBA" id="ARBA00022723"/>
    </source>
</evidence>
<dbReference type="InterPro" id="IPR004559">
    <property type="entry name" value="HemW-like"/>
</dbReference>
<evidence type="ECO:0000256" key="7">
    <source>
        <dbReference type="ARBA" id="ARBA00023014"/>
    </source>
</evidence>
<dbReference type="SFLD" id="SFLDF00288">
    <property type="entry name" value="HemN-like__clustered_with_nucl"/>
    <property type="match status" value="1"/>
</dbReference>
<proteinExistence type="inferred from homology"/>
<dbReference type="Gene3D" id="3.20.20.70">
    <property type="entry name" value="Aldolase class I"/>
    <property type="match status" value="1"/>
</dbReference>
<keyword evidence="4 9" id="KW-0949">S-adenosyl-L-methionine</keyword>
<evidence type="ECO:0000313" key="11">
    <source>
        <dbReference type="EMBL" id="OBI76023.1"/>
    </source>
</evidence>
<keyword evidence="3 9" id="KW-0349">Heme</keyword>
<feature type="domain" description="Radical SAM core" evidence="10">
    <location>
        <begin position="15"/>
        <end position="254"/>
    </location>
</feature>
<keyword evidence="7 9" id="KW-0411">Iron-sulfur</keyword>
<dbReference type="STRING" id="1790.A5645_01560"/>
<dbReference type="PANTHER" id="PTHR13932">
    <property type="entry name" value="COPROPORPHYRINIGEN III OXIDASE"/>
    <property type="match status" value="1"/>
</dbReference>
<dbReference type="SUPFAM" id="SSF102114">
    <property type="entry name" value="Radical SAM enzymes"/>
    <property type="match status" value="1"/>
</dbReference>
<keyword evidence="9" id="KW-0963">Cytoplasm</keyword>
<dbReference type="AlphaFoldDB" id="A0A1A3BNW3"/>
<dbReference type="SFLD" id="SFLDG01065">
    <property type="entry name" value="anaerobic_coproporphyrinogen-I"/>
    <property type="match status" value="1"/>
</dbReference>
<comment type="similarity">
    <text evidence="1">Belongs to the anaerobic coproporphyrinogen-III oxidase family. HemW subfamily.</text>
</comment>